<gene>
    <name evidence="1" type="ORF">B0H16DRAFT_1479722</name>
</gene>
<dbReference type="AlphaFoldDB" id="A0AAD7H4H6"/>
<protein>
    <submittedName>
        <fullName evidence="1">Uncharacterized protein</fullName>
    </submittedName>
</protein>
<name>A0AAD7H4H6_9AGAR</name>
<organism evidence="1 2">
    <name type="scientific">Mycena metata</name>
    <dbReference type="NCBI Taxonomy" id="1033252"/>
    <lineage>
        <taxon>Eukaryota</taxon>
        <taxon>Fungi</taxon>
        <taxon>Dikarya</taxon>
        <taxon>Basidiomycota</taxon>
        <taxon>Agaricomycotina</taxon>
        <taxon>Agaricomycetes</taxon>
        <taxon>Agaricomycetidae</taxon>
        <taxon>Agaricales</taxon>
        <taxon>Marasmiineae</taxon>
        <taxon>Mycenaceae</taxon>
        <taxon>Mycena</taxon>
    </lineage>
</organism>
<sequence length="213" mass="23187">MRGILRHLQIGVSDKALMWEELKTIFAREGNGTSVLVVQSVAFDVVALFLRVTPPPMGSTTCTMRGTGEEDVGKAEAVACKPQPLIRCNPVYIPQSRAAKHLPRRLALVLEQRADNFVPCAAVLSNPLVTSFKFVLWYICVDLWAEFARMLVPHSPENSVVIVHSISFGPEPARKPGAKPRIIEGNPPQIGGYFCKFGPTSGQYCGIAKGGLS</sequence>
<dbReference type="EMBL" id="JARKIB010000376">
    <property type="protein sequence ID" value="KAJ7712149.1"/>
    <property type="molecule type" value="Genomic_DNA"/>
</dbReference>
<proteinExistence type="predicted"/>
<accession>A0AAD7H4H6</accession>
<dbReference type="Proteomes" id="UP001215598">
    <property type="component" value="Unassembled WGS sequence"/>
</dbReference>
<reference evidence="1" key="1">
    <citation type="submission" date="2023-03" db="EMBL/GenBank/DDBJ databases">
        <title>Massive genome expansion in bonnet fungi (Mycena s.s.) driven by repeated elements and novel gene families across ecological guilds.</title>
        <authorList>
            <consortium name="Lawrence Berkeley National Laboratory"/>
            <person name="Harder C.B."/>
            <person name="Miyauchi S."/>
            <person name="Viragh M."/>
            <person name="Kuo A."/>
            <person name="Thoen E."/>
            <person name="Andreopoulos B."/>
            <person name="Lu D."/>
            <person name="Skrede I."/>
            <person name="Drula E."/>
            <person name="Henrissat B."/>
            <person name="Morin E."/>
            <person name="Kohler A."/>
            <person name="Barry K."/>
            <person name="LaButti K."/>
            <person name="Morin E."/>
            <person name="Salamov A."/>
            <person name="Lipzen A."/>
            <person name="Mereny Z."/>
            <person name="Hegedus B."/>
            <person name="Baldrian P."/>
            <person name="Stursova M."/>
            <person name="Weitz H."/>
            <person name="Taylor A."/>
            <person name="Grigoriev I.V."/>
            <person name="Nagy L.G."/>
            <person name="Martin F."/>
            <person name="Kauserud H."/>
        </authorList>
    </citation>
    <scope>NUCLEOTIDE SEQUENCE</scope>
    <source>
        <strain evidence="1">CBHHK182m</strain>
    </source>
</reference>
<evidence type="ECO:0000313" key="2">
    <source>
        <dbReference type="Proteomes" id="UP001215598"/>
    </source>
</evidence>
<evidence type="ECO:0000313" key="1">
    <source>
        <dbReference type="EMBL" id="KAJ7712149.1"/>
    </source>
</evidence>
<comment type="caution">
    <text evidence="1">The sequence shown here is derived from an EMBL/GenBank/DDBJ whole genome shotgun (WGS) entry which is preliminary data.</text>
</comment>
<keyword evidence="2" id="KW-1185">Reference proteome</keyword>